<keyword evidence="1" id="KW-0812">Transmembrane</keyword>
<reference evidence="2 3" key="1">
    <citation type="submission" date="2024-03" db="EMBL/GenBank/DDBJ databases">
        <title>Draft genome sequence of Klenkia terrae.</title>
        <authorList>
            <person name="Duangmal K."/>
            <person name="Chantavorakit T."/>
        </authorList>
    </citation>
    <scope>NUCLEOTIDE SEQUENCE [LARGE SCALE GENOMIC DNA]</scope>
    <source>
        <strain evidence="2 3">JCM 17786</strain>
    </source>
</reference>
<feature type="transmembrane region" description="Helical" evidence="1">
    <location>
        <begin position="146"/>
        <end position="171"/>
    </location>
</feature>
<comment type="caution">
    <text evidence="2">The sequence shown here is derived from an EMBL/GenBank/DDBJ whole genome shotgun (WGS) entry which is preliminary data.</text>
</comment>
<feature type="transmembrane region" description="Helical" evidence="1">
    <location>
        <begin position="209"/>
        <end position="233"/>
    </location>
</feature>
<dbReference type="RefSeq" id="WP_225232593.1">
    <property type="nucleotide sequence ID" value="NZ_JBAPLV010000002.1"/>
</dbReference>
<feature type="transmembrane region" description="Helical" evidence="1">
    <location>
        <begin position="47"/>
        <end position="66"/>
    </location>
</feature>
<feature type="transmembrane region" description="Helical" evidence="1">
    <location>
        <begin position="103"/>
        <end position="126"/>
    </location>
</feature>
<evidence type="ECO:0000313" key="3">
    <source>
        <dbReference type="Proteomes" id="UP001373496"/>
    </source>
</evidence>
<gene>
    <name evidence="2" type="ORF">UXQ13_03640</name>
</gene>
<dbReference type="Pfam" id="PF13803">
    <property type="entry name" value="DUF4184"/>
    <property type="match status" value="1"/>
</dbReference>
<dbReference type="InterPro" id="IPR025238">
    <property type="entry name" value="DUF4184"/>
</dbReference>
<organism evidence="2 3">
    <name type="scientific">Klenkia terrae</name>
    <dbReference type="NCBI Taxonomy" id="1052259"/>
    <lineage>
        <taxon>Bacteria</taxon>
        <taxon>Bacillati</taxon>
        <taxon>Actinomycetota</taxon>
        <taxon>Actinomycetes</taxon>
        <taxon>Geodermatophilales</taxon>
        <taxon>Geodermatophilaceae</taxon>
        <taxon>Klenkia</taxon>
    </lineage>
</organism>
<evidence type="ECO:0000313" key="2">
    <source>
        <dbReference type="EMBL" id="MEI4277548.1"/>
    </source>
</evidence>
<name>A0ABU8E1M6_9ACTN</name>
<sequence>MPFTGSHPAAVLPFLRTRLPASALVIGSVVPDLPAYLPVDPLWRTHTWTAVVTVDLLTGLLVWALWHGVLSRPVVASSPAPLRARLAGVPLGLRGRLTGWRDLLVVAPAVVVGAATHVVLDAFTHPRRWGVDLVPALYEPVAGVPVYSWLADGGGVLGGLVLLGWCALWWRRTPAAPVVAGRGWAWGVVGLAALAGGLAGAPGEPDTRSAAVAAAFAGGGAAMATAAVLVLGWQARRFRDRGRCGAGAGPAGRP</sequence>
<keyword evidence="3" id="KW-1185">Reference proteome</keyword>
<evidence type="ECO:0000256" key="1">
    <source>
        <dbReference type="SAM" id="Phobius"/>
    </source>
</evidence>
<dbReference type="Proteomes" id="UP001373496">
    <property type="component" value="Unassembled WGS sequence"/>
</dbReference>
<accession>A0ABU8E1M6</accession>
<keyword evidence="1" id="KW-1133">Transmembrane helix</keyword>
<keyword evidence="1" id="KW-0472">Membrane</keyword>
<dbReference type="EMBL" id="JBAPLV010000002">
    <property type="protein sequence ID" value="MEI4277548.1"/>
    <property type="molecule type" value="Genomic_DNA"/>
</dbReference>
<protein>
    <submittedName>
        <fullName evidence="2">DUF4184 family protein</fullName>
    </submittedName>
</protein>
<proteinExistence type="predicted"/>
<feature type="transmembrane region" description="Helical" evidence="1">
    <location>
        <begin position="183"/>
        <end position="203"/>
    </location>
</feature>